<keyword evidence="1" id="KW-0732">Signal</keyword>
<evidence type="ECO:0000313" key="3">
    <source>
        <dbReference type="EMBL" id="KMT64946.1"/>
    </source>
</evidence>
<dbReference type="EMBL" id="LAZL01000017">
    <property type="protein sequence ID" value="KMT64946.1"/>
    <property type="molecule type" value="Genomic_DNA"/>
</dbReference>
<dbReference type="Proteomes" id="UP000037600">
    <property type="component" value="Unassembled WGS sequence"/>
</dbReference>
<sequence>MFKHLFKAFYICAALYTSSVYAEDVPKTEVIGVLYYADWCGSCKVLDPKIEQAKKGLAATHAPILFVQLDLTNEQTRYQSELLVNSLSLESSYAKYGGKTGFMLLLDADSKQVIARLTKNLDTADISKAINQALIQAKG</sequence>
<dbReference type="STRING" id="1513271.XM47_11540"/>
<organism evidence="3 4">
    <name type="scientific">Catenovulum maritimum</name>
    <dbReference type="NCBI Taxonomy" id="1513271"/>
    <lineage>
        <taxon>Bacteria</taxon>
        <taxon>Pseudomonadati</taxon>
        <taxon>Pseudomonadota</taxon>
        <taxon>Gammaproteobacteria</taxon>
        <taxon>Alteromonadales</taxon>
        <taxon>Alteromonadaceae</taxon>
        <taxon>Catenovulum</taxon>
    </lineage>
</organism>
<accession>A0A0J8JKE8</accession>
<dbReference type="Gene3D" id="3.40.30.10">
    <property type="entry name" value="Glutaredoxin"/>
    <property type="match status" value="1"/>
</dbReference>
<feature type="domain" description="Thioredoxin" evidence="2">
    <location>
        <begin position="17"/>
        <end position="77"/>
    </location>
</feature>
<protein>
    <recommendedName>
        <fullName evidence="2">Thioredoxin domain-containing protein</fullName>
    </recommendedName>
</protein>
<feature type="chain" id="PRO_5005301599" description="Thioredoxin domain-containing protein" evidence="1">
    <location>
        <begin position="23"/>
        <end position="139"/>
    </location>
</feature>
<name>A0A0J8JKE8_9ALTE</name>
<feature type="signal peptide" evidence="1">
    <location>
        <begin position="1"/>
        <end position="22"/>
    </location>
</feature>
<proteinExistence type="predicted"/>
<dbReference type="CDD" id="cd02947">
    <property type="entry name" value="TRX_family"/>
    <property type="match status" value="1"/>
</dbReference>
<gene>
    <name evidence="3" type="ORF">XM47_11540</name>
</gene>
<dbReference type="InterPro" id="IPR013766">
    <property type="entry name" value="Thioredoxin_domain"/>
</dbReference>
<evidence type="ECO:0000259" key="2">
    <source>
        <dbReference type="Pfam" id="PF00085"/>
    </source>
</evidence>
<evidence type="ECO:0000256" key="1">
    <source>
        <dbReference type="SAM" id="SignalP"/>
    </source>
</evidence>
<dbReference type="AlphaFoldDB" id="A0A0J8JKE8"/>
<dbReference type="RefSeq" id="WP_048692644.1">
    <property type="nucleotide sequence ID" value="NZ_KQ130492.1"/>
</dbReference>
<dbReference type="SUPFAM" id="SSF52833">
    <property type="entry name" value="Thioredoxin-like"/>
    <property type="match status" value="1"/>
</dbReference>
<dbReference type="OrthoDB" id="9811036at2"/>
<keyword evidence="4" id="KW-1185">Reference proteome</keyword>
<dbReference type="InterPro" id="IPR036249">
    <property type="entry name" value="Thioredoxin-like_sf"/>
</dbReference>
<reference evidence="3 4" key="1">
    <citation type="submission" date="2015-04" db="EMBL/GenBank/DDBJ databases">
        <title>Draft Genome Sequence of the Novel Agar-Digesting Marine Bacterium Q1.</title>
        <authorList>
            <person name="Li Y."/>
            <person name="Li D."/>
            <person name="Chen G."/>
            <person name="Du Z."/>
        </authorList>
    </citation>
    <scope>NUCLEOTIDE SEQUENCE [LARGE SCALE GENOMIC DNA]</scope>
    <source>
        <strain evidence="3 4">Q1</strain>
    </source>
</reference>
<dbReference type="Pfam" id="PF00085">
    <property type="entry name" value="Thioredoxin"/>
    <property type="match status" value="1"/>
</dbReference>
<comment type="caution">
    <text evidence="3">The sequence shown here is derived from an EMBL/GenBank/DDBJ whole genome shotgun (WGS) entry which is preliminary data.</text>
</comment>
<evidence type="ECO:0000313" key="4">
    <source>
        <dbReference type="Proteomes" id="UP000037600"/>
    </source>
</evidence>